<dbReference type="Gene3D" id="1.10.10.10">
    <property type="entry name" value="Winged helix-like DNA-binding domain superfamily/Winged helix DNA-binding domain"/>
    <property type="match status" value="1"/>
</dbReference>
<gene>
    <name evidence="4" type="ORF">GCM10010246_31830</name>
</gene>
<comment type="caution">
    <text evidence="4">The sequence shown here is derived from an EMBL/GenBank/DDBJ whole genome shotgun (WGS) entry which is preliminary data.</text>
</comment>
<evidence type="ECO:0000256" key="1">
    <source>
        <dbReference type="SAM" id="MobiDB-lite"/>
    </source>
</evidence>
<evidence type="ECO:0000313" key="5">
    <source>
        <dbReference type="Proteomes" id="UP001500253"/>
    </source>
</evidence>
<organism evidence="4 5">
    <name type="scientific">Streptomyces cuspidosporus</name>
    <dbReference type="NCBI Taxonomy" id="66882"/>
    <lineage>
        <taxon>Bacteria</taxon>
        <taxon>Bacillati</taxon>
        <taxon>Actinomycetota</taxon>
        <taxon>Actinomycetes</taxon>
        <taxon>Kitasatosporales</taxon>
        <taxon>Streptomycetaceae</taxon>
        <taxon>Streptomyces</taxon>
    </lineage>
</organism>
<feature type="region of interest" description="Disordered" evidence="1">
    <location>
        <begin position="67"/>
        <end position="88"/>
    </location>
</feature>
<sequence length="318" mass="34324">MNARRGAASVPGGRLTHEDRRRIAAWLAEGLGYAEIGRRLGRPTSTISREVARNSASGDYVADHAQRVSDHRARRHKPARAAGPVTDEQPPEVVRGFLDQFATLLAATGLPRMTSRVFVCLLTADADGLTAADLVRRLQVSPASVSKSIGTLETMELVVRRPDPGGRRERYIVDNDAWLRAWEADTGAHSEIATAAQRGIEIFGADTTAGTRLGAMGRFFGWLSEQMSGSTLTATAVYDALTVLAALIHADRPLTLATLATALGWPEGRATAALDAIRRQPAIADPLALRSVGPRTYTLVTRRDRLSPAQREALHRAL</sequence>
<feature type="domain" description="Transposase IS30-like HTH" evidence="3">
    <location>
        <begin position="14"/>
        <end position="54"/>
    </location>
</feature>
<evidence type="ECO:0000259" key="2">
    <source>
        <dbReference type="Pfam" id="PF12802"/>
    </source>
</evidence>
<accession>A0ABN3G496</accession>
<reference evidence="4 5" key="1">
    <citation type="journal article" date="2019" name="Int. J. Syst. Evol. Microbiol.">
        <title>The Global Catalogue of Microorganisms (GCM) 10K type strain sequencing project: providing services to taxonomists for standard genome sequencing and annotation.</title>
        <authorList>
            <consortium name="The Broad Institute Genomics Platform"/>
            <consortium name="The Broad Institute Genome Sequencing Center for Infectious Disease"/>
            <person name="Wu L."/>
            <person name="Ma J."/>
        </authorList>
    </citation>
    <scope>NUCLEOTIDE SEQUENCE [LARGE SCALE GENOMIC DNA]</scope>
    <source>
        <strain evidence="4 5">JCM 4316</strain>
    </source>
</reference>
<feature type="domain" description="HTH marR-type" evidence="2">
    <location>
        <begin position="109"/>
        <end position="169"/>
    </location>
</feature>
<dbReference type="InterPro" id="IPR036390">
    <property type="entry name" value="WH_DNA-bd_sf"/>
</dbReference>
<dbReference type="PANTHER" id="PTHR10948">
    <property type="entry name" value="TRANSPOSASE"/>
    <property type="match status" value="1"/>
</dbReference>
<dbReference type="Proteomes" id="UP001500253">
    <property type="component" value="Unassembled WGS sequence"/>
</dbReference>
<evidence type="ECO:0000313" key="4">
    <source>
        <dbReference type="EMBL" id="GAA2343830.1"/>
    </source>
</evidence>
<dbReference type="InterPro" id="IPR025246">
    <property type="entry name" value="IS30-like_HTH"/>
</dbReference>
<evidence type="ECO:0008006" key="6">
    <source>
        <dbReference type="Google" id="ProtNLM"/>
    </source>
</evidence>
<dbReference type="InterPro" id="IPR036388">
    <property type="entry name" value="WH-like_DNA-bd_sf"/>
</dbReference>
<dbReference type="EMBL" id="BAAASD010000011">
    <property type="protein sequence ID" value="GAA2343830.1"/>
    <property type="molecule type" value="Genomic_DNA"/>
</dbReference>
<dbReference type="Pfam" id="PF12802">
    <property type="entry name" value="MarR_2"/>
    <property type="match status" value="1"/>
</dbReference>
<protein>
    <recommendedName>
        <fullName evidence="6">MarR family transcriptional regulator</fullName>
    </recommendedName>
</protein>
<proteinExistence type="predicted"/>
<dbReference type="SUPFAM" id="SSF46785">
    <property type="entry name" value="Winged helix' DNA-binding domain"/>
    <property type="match status" value="1"/>
</dbReference>
<dbReference type="InterPro" id="IPR051917">
    <property type="entry name" value="Transposase-Integrase"/>
</dbReference>
<name>A0ABN3G496_9ACTN</name>
<dbReference type="InterPro" id="IPR000835">
    <property type="entry name" value="HTH_MarR-typ"/>
</dbReference>
<evidence type="ECO:0000259" key="3">
    <source>
        <dbReference type="Pfam" id="PF13936"/>
    </source>
</evidence>
<dbReference type="Pfam" id="PF13936">
    <property type="entry name" value="HTH_38"/>
    <property type="match status" value="1"/>
</dbReference>
<dbReference type="PANTHER" id="PTHR10948:SF23">
    <property type="entry name" value="TRANSPOSASE INSI FOR INSERTION SEQUENCE ELEMENT IS30A-RELATED"/>
    <property type="match status" value="1"/>
</dbReference>
<keyword evidence="5" id="KW-1185">Reference proteome</keyword>